<dbReference type="AlphaFoldDB" id="A0A7Z7B038"/>
<dbReference type="RefSeq" id="WP_091708348.1">
    <property type="nucleotide sequence ID" value="NZ_FNCA01000001.1"/>
</dbReference>
<dbReference type="Pfam" id="PF12654">
    <property type="entry name" value="DUF3786"/>
    <property type="match status" value="1"/>
</dbReference>
<evidence type="ECO:0000313" key="2">
    <source>
        <dbReference type="EMBL" id="SDF36672.1"/>
    </source>
</evidence>
<name>A0A7Z7B038_9EURY</name>
<dbReference type="EMBL" id="FNCA01000001">
    <property type="protein sequence ID" value="SDF36672.1"/>
    <property type="molecule type" value="Genomic_DNA"/>
</dbReference>
<evidence type="ECO:0000313" key="3">
    <source>
        <dbReference type="Proteomes" id="UP000199259"/>
    </source>
</evidence>
<gene>
    <name evidence="2" type="ORF">SAMN04488589_0485</name>
</gene>
<sequence>MTYEIALNKAWDKIAALASSKKYTVKYFTDIYEVRISDRMMLSISSDTPASEDIAILVLHYLTGFLKYGYNPKEEWISFKDIKGGQSYYPAYQENTIKPILEKFKEKTDDLISYLTESLEGRIVKGGDVTVELPTFSDVYIRMVLWHGDDEFAPEVTILFDRELTEIIPSEDIAVLLFNLAKRISDEL</sequence>
<dbReference type="Proteomes" id="UP000199259">
    <property type="component" value="Unassembled WGS sequence"/>
</dbReference>
<feature type="domain" description="DUF3786" evidence="1">
    <location>
        <begin position="18"/>
        <end position="177"/>
    </location>
</feature>
<accession>A0A7Z7B038</accession>
<dbReference type="OrthoDB" id="141425at2157"/>
<comment type="caution">
    <text evidence="2">The sequence shown here is derived from an EMBL/GenBank/DDBJ whole genome shotgun (WGS) entry which is preliminary data.</text>
</comment>
<evidence type="ECO:0000259" key="1">
    <source>
        <dbReference type="Pfam" id="PF12654"/>
    </source>
</evidence>
<reference evidence="2 3" key="1">
    <citation type="submission" date="2016-10" db="EMBL/GenBank/DDBJ databases">
        <authorList>
            <person name="Varghese N."/>
            <person name="Submissions S."/>
        </authorList>
    </citation>
    <scope>NUCLEOTIDE SEQUENCE [LARGE SCALE GENOMIC DNA]</scope>
    <source>
        <strain evidence="2 3">PL 12/M</strain>
    </source>
</reference>
<organism evidence="2 3">
    <name type="scientific">Methanolobus vulcani</name>
    <dbReference type="NCBI Taxonomy" id="38026"/>
    <lineage>
        <taxon>Archaea</taxon>
        <taxon>Methanobacteriati</taxon>
        <taxon>Methanobacteriota</taxon>
        <taxon>Stenosarchaea group</taxon>
        <taxon>Methanomicrobia</taxon>
        <taxon>Methanosarcinales</taxon>
        <taxon>Methanosarcinaceae</taxon>
        <taxon>Methanolobus</taxon>
    </lineage>
</organism>
<proteinExistence type="predicted"/>
<keyword evidence="3" id="KW-1185">Reference proteome</keyword>
<dbReference type="InterPro" id="IPR024264">
    <property type="entry name" value="DUF3786"/>
</dbReference>
<protein>
    <recommendedName>
        <fullName evidence="1">DUF3786 domain-containing protein</fullName>
    </recommendedName>
</protein>